<feature type="domain" description="Asn/Gln amidotransferase" evidence="11">
    <location>
        <begin position="334"/>
        <end position="487"/>
    </location>
</feature>
<dbReference type="InterPro" id="IPR018027">
    <property type="entry name" value="Asn/Gln_amidotransferase"/>
</dbReference>
<keyword evidence="6 10" id="KW-0648">Protein biosynthesis</keyword>
<dbReference type="InterPro" id="IPR023168">
    <property type="entry name" value="GatB_Yqey_C_2"/>
</dbReference>
<dbReference type="InterPro" id="IPR014746">
    <property type="entry name" value="Gln_synth/guanido_kin_cat_dom"/>
</dbReference>
<dbReference type="SUPFAM" id="SSF89095">
    <property type="entry name" value="GatB/YqeY motif"/>
    <property type="match status" value="1"/>
</dbReference>
<dbReference type="InterPro" id="IPR017958">
    <property type="entry name" value="Gln-tRNA_amidoTrfase_suB_CS"/>
</dbReference>
<dbReference type="Gene3D" id="1.10.150.380">
    <property type="entry name" value="GatB domain, N-terminal subdomain"/>
    <property type="match status" value="1"/>
</dbReference>
<comment type="similarity">
    <text evidence="1 10">Belongs to the GatB/GatE family. GatB subfamily.</text>
</comment>
<evidence type="ECO:0000313" key="13">
    <source>
        <dbReference type="Proteomes" id="UP000178880"/>
    </source>
</evidence>
<keyword evidence="4 10" id="KW-0547">Nucleotide-binding</keyword>
<dbReference type="NCBIfam" id="NF004014">
    <property type="entry name" value="PRK05477.1-4"/>
    <property type="match status" value="1"/>
</dbReference>
<evidence type="ECO:0000256" key="5">
    <source>
        <dbReference type="ARBA" id="ARBA00022840"/>
    </source>
</evidence>
<organism evidence="12 13">
    <name type="scientific">Candidatus Liptonbacteria bacterium RIFCSPLOWO2_01_FULL_52_25</name>
    <dbReference type="NCBI Taxonomy" id="1798650"/>
    <lineage>
        <taxon>Bacteria</taxon>
        <taxon>Candidatus Liptoniibacteriota</taxon>
    </lineage>
</organism>
<evidence type="ECO:0000256" key="3">
    <source>
        <dbReference type="ARBA" id="ARBA00022598"/>
    </source>
</evidence>
<comment type="catalytic activity">
    <reaction evidence="8 10">
        <text>L-aspartyl-tRNA(Asn) + L-glutamine + ATP + H2O = L-asparaginyl-tRNA(Asn) + L-glutamate + ADP + phosphate + 2 H(+)</text>
        <dbReference type="Rhea" id="RHEA:14513"/>
        <dbReference type="Rhea" id="RHEA-COMP:9674"/>
        <dbReference type="Rhea" id="RHEA-COMP:9677"/>
        <dbReference type="ChEBI" id="CHEBI:15377"/>
        <dbReference type="ChEBI" id="CHEBI:15378"/>
        <dbReference type="ChEBI" id="CHEBI:29985"/>
        <dbReference type="ChEBI" id="CHEBI:30616"/>
        <dbReference type="ChEBI" id="CHEBI:43474"/>
        <dbReference type="ChEBI" id="CHEBI:58359"/>
        <dbReference type="ChEBI" id="CHEBI:78515"/>
        <dbReference type="ChEBI" id="CHEBI:78516"/>
        <dbReference type="ChEBI" id="CHEBI:456216"/>
    </reaction>
</comment>
<name>A0A1G2CGA3_9BACT</name>
<dbReference type="PROSITE" id="PS01234">
    <property type="entry name" value="GATB"/>
    <property type="match status" value="1"/>
</dbReference>
<comment type="caution">
    <text evidence="12">The sequence shown here is derived from an EMBL/GenBank/DDBJ whole genome shotgun (WGS) entry which is preliminary data.</text>
</comment>
<reference evidence="12 13" key="1">
    <citation type="journal article" date="2016" name="Nat. Commun.">
        <title>Thousands of microbial genomes shed light on interconnected biogeochemical processes in an aquifer system.</title>
        <authorList>
            <person name="Anantharaman K."/>
            <person name="Brown C.T."/>
            <person name="Hug L.A."/>
            <person name="Sharon I."/>
            <person name="Castelle C.J."/>
            <person name="Probst A.J."/>
            <person name="Thomas B.C."/>
            <person name="Singh A."/>
            <person name="Wilkins M.J."/>
            <person name="Karaoz U."/>
            <person name="Brodie E.L."/>
            <person name="Williams K.H."/>
            <person name="Hubbard S.S."/>
            <person name="Banfield J.F."/>
        </authorList>
    </citation>
    <scope>NUCLEOTIDE SEQUENCE [LARGE SCALE GENOMIC DNA]</scope>
</reference>
<dbReference type="Pfam" id="PF02637">
    <property type="entry name" value="GatB_Yqey"/>
    <property type="match status" value="1"/>
</dbReference>
<sequence length="490" mass="54517">MEYKPTIGLEIHAELKTRTKMFCDSPNDPDPSTSLGAGEKNPNTNVCPVCLGHPGTLPTINKQAVEHVIRVGLALGGKIKPTTKFDRKNYFYPDLPKGYQISQYDKPLVEGGALNGIRIRRVHLEEDTGTLVHAQGGPSHGSGRPASLVDFNRAGVPLMELVTEPDFTSAEEVVAFARELQFILRYLGVSDADMEKGQMRIEANVSLSAKHANLGTKVELKNINSFKFAKSAIEYEIKRQTEALEKGEKLIQETRGWDEAKQKTFSQRSKEEAHDYRYFPEPDLPPFETAIFDLEKLKMELPELPAAKRIRFASEYGLNEKQVDAAIAEQGIAEFFEESASELSSLLPTTNYLLLYNYLTSDLRGLMNESGASFASSKINPEHLAHLVLLIEQGTIGSRQAKDVLKKMFDTGLDPEEIVQTEGLETVSDTGELEKIVHEVIEKNQKAVDDYKKGKTASIQFLVGQAMGRLKGRGNPETLRGLIETRLEHI</sequence>
<dbReference type="GO" id="GO:0070681">
    <property type="term" value="P:glutaminyl-tRNAGln biosynthesis via transamidation"/>
    <property type="evidence" value="ECO:0007669"/>
    <property type="project" value="TreeGrafter"/>
</dbReference>
<evidence type="ECO:0000259" key="11">
    <source>
        <dbReference type="SMART" id="SM00845"/>
    </source>
</evidence>
<dbReference type="Pfam" id="PF02934">
    <property type="entry name" value="GatB_N"/>
    <property type="match status" value="1"/>
</dbReference>
<evidence type="ECO:0000256" key="9">
    <source>
        <dbReference type="ARBA" id="ARBA00047913"/>
    </source>
</evidence>
<evidence type="ECO:0000313" key="12">
    <source>
        <dbReference type="EMBL" id="OGZ00434.1"/>
    </source>
</evidence>
<comment type="function">
    <text evidence="7 10">Allows the formation of correctly charged Asn-tRNA(Asn) or Gln-tRNA(Gln) through the transamidation of misacylated Asp-tRNA(Asn) or Glu-tRNA(Gln) in organisms which lack either or both of asparaginyl-tRNA or glutaminyl-tRNA synthetases. The reaction takes place in the presence of glutamine and ATP through an activated phospho-Asp-tRNA(Asn) or phospho-Glu-tRNA(Gln).</text>
</comment>
<dbReference type="EMBL" id="MHLA01000001">
    <property type="protein sequence ID" value="OGZ00434.1"/>
    <property type="molecule type" value="Genomic_DNA"/>
</dbReference>
<dbReference type="FunFam" id="1.10.10.410:FF:000001">
    <property type="entry name" value="Aspartyl/glutamyl-tRNA(Asn/Gln) amidotransferase subunit B"/>
    <property type="match status" value="1"/>
</dbReference>
<evidence type="ECO:0000256" key="8">
    <source>
        <dbReference type="ARBA" id="ARBA00047380"/>
    </source>
</evidence>
<dbReference type="InterPro" id="IPR003789">
    <property type="entry name" value="Asn/Gln_tRNA_amidoTrase-B-like"/>
</dbReference>
<protein>
    <recommendedName>
        <fullName evidence="10">Aspartyl/glutamyl-tRNA(Asn/Gln) amidotransferase subunit B</fullName>
        <shortName evidence="10">Asp/Glu-ADT subunit B</shortName>
        <ecNumber evidence="10">6.3.5.-</ecNumber>
    </recommendedName>
</protein>
<evidence type="ECO:0000256" key="7">
    <source>
        <dbReference type="ARBA" id="ARBA00024799"/>
    </source>
</evidence>
<comment type="subunit">
    <text evidence="2 10">Heterotrimer of A, B and C subunits.</text>
</comment>
<dbReference type="GO" id="GO:0006412">
    <property type="term" value="P:translation"/>
    <property type="evidence" value="ECO:0007669"/>
    <property type="project" value="UniProtKB-UniRule"/>
</dbReference>
<dbReference type="EC" id="6.3.5.-" evidence="10"/>
<dbReference type="HAMAP" id="MF_00121">
    <property type="entry name" value="GatB"/>
    <property type="match status" value="1"/>
</dbReference>
<dbReference type="STRING" id="1798650.A2945_03780"/>
<dbReference type="SMART" id="SM00845">
    <property type="entry name" value="GatB_Yqey"/>
    <property type="match status" value="1"/>
</dbReference>
<dbReference type="InterPro" id="IPR006075">
    <property type="entry name" value="Asn/Gln-tRNA_Trfase_suB/E_cat"/>
</dbReference>
<comment type="catalytic activity">
    <reaction evidence="9 10">
        <text>L-glutamyl-tRNA(Gln) + L-glutamine + ATP + H2O = L-glutaminyl-tRNA(Gln) + L-glutamate + ADP + phosphate + H(+)</text>
        <dbReference type="Rhea" id="RHEA:17521"/>
        <dbReference type="Rhea" id="RHEA-COMP:9681"/>
        <dbReference type="Rhea" id="RHEA-COMP:9684"/>
        <dbReference type="ChEBI" id="CHEBI:15377"/>
        <dbReference type="ChEBI" id="CHEBI:15378"/>
        <dbReference type="ChEBI" id="CHEBI:29985"/>
        <dbReference type="ChEBI" id="CHEBI:30616"/>
        <dbReference type="ChEBI" id="CHEBI:43474"/>
        <dbReference type="ChEBI" id="CHEBI:58359"/>
        <dbReference type="ChEBI" id="CHEBI:78520"/>
        <dbReference type="ChEBI" id="CHEBI:78521"/>
        <dbReference type="ChEBI" id="CHEBI:456216"/>
    </reaction>
</comment>
<dbReference type="Proteomes" id="UP000178880">
    <property type="component" value="Unassembled WGS sequence"/>
</dbReference>
<dbReference type="InterPro" id="IPR017959">
    <property type="entry name" value="Asn/Gln-tRNA_amidoTrfase_suB/E"/>
</dbReference>
<dbReference type="PANTHER" id="PTHR11659:SF0">
    <property type="entry name" value="GLUTAMYL-TRNA(GLN) AMIDOTRANSFERASE SUBUNIT B, MITOCHONDRIAL"/>
    <property type="match status" value="1"/>
</dbReference>
<dbReference type="PANTHER" id="PTHR11659">
    <property type="entry name" value="GLUTAMYL-TRNA GLN AMIDOTRANSFERASE SUBUNIT B MITOCHONDRIAL AND PROKARYOTIC PET112-RELATED"/>
    <property type="match status" value="1"/>
</dbReference>
<dbReference type="InterPro" id="IPR042114">
    <property type="entry name" value="GatB_C_1"/>
</dbReference>
<dbReference type="GO" id="GO:0005524">
    <property type="term" value="F:ATP binding"/>
    <property type="evidence" value="ECO:0007669"/>
    <property type="project" value="UniProtKB-KW"/>
</dbReference>
<dbReference type="Gene3D" id="1.10.10.410">
    <property type="match status" value="1"/>
</dbReference>
<dbReference type="GO" id="GO:0050567">
    <property type="term" value="F:glutaminyl-tRNA synthase (glutamine-hydrolyzing) activity"/>
    <property type="evidence" value="ECO:0007669"/>
    <property type="project" value="UniProtKB-UniRule"/>
</dbReference>
<proteinExistence type="inferred from homology"/>
<dbReference type="GO" id="GO:0050566">
    <property type="term" value="F:asparaginyl-tRNA synthase (glutamine-hydrolyzing) activity"/>
    <property type="evidence" value="ECO:0007669"/>
    <property type="project" value="RHEA"/>
</dbReference>
<evidence type="ECO:0000256" key="2">
    <source>
        <dbReference type="ARBA" id="ARBA00011123"/>
    </source>
</evidence>
<accession>A0A1G2CGA3</accession>
<dbReference type="AlphaFoldDB" id="A0A1G2CGA3"/>
<dbReference type="NCBIfam" id="TIGR00133">
    <property type="entry name" value="gatB"/>
    <property type="match status" value="1"/>
</dbReference>
<evidence type="ECO:0000256" key="1">
    <source>
        <dbReference type="ARBA" id="ARBA00005306"/>
    </source>
</evidence>
<keyword evidence="3 10" id="KW-0436">Ligase</keyword>
<gene>
    <name evidence="10" type="primary">gatB</name>
    <name evidence="12" type="ORF">A2945_03780</name>
</gene>
<evidence type="ECO:0000256" key="10">
    <source>
        <dbReference type="HAMAP-Rule" id="MF_00121"/>
    </source>
</evidence>
<dbReference type="SUPFAM" id="SSF55931">
    <property type="entry name" value="Glutamine synthetase/guanido kinase"/>
    <property type="match status" value="1"/>
</dbReference>
<keyword evidence="5 10" id="KW-0067">ATP-binding</keyword>
<dbReference type="InterPro" id="IPR004413">
    <property type="entry name" value="GatB"/>
</dbReference>
<evidence type="ECO:0000256" key="4">
    <source>
        <dbReference type="ARBA" id="ARBA00022741"/>
    </source>
</evidence>
<evidence type="ECO:0000256" key="6">
    <source>
        <dbReference type="ARBA" id="ARBA00022917"/>
    </source>
</evidence>
<dbReference type="NCBIfam" id="NF004012">
    <property type="entry name" value="PRK05477.1-2"/>
    <property type="match status" value="1"/>
</dbReference>